<evidence type="ECO:0000256" key="3">
    <source>
        <dbReference type="ARBA" id="ARBA00023295"/>
    </source>
</evidence>
<dbReference type="STRING" id="1641165.XM38_08780"/>
<dbReference type="GO" id="GO:0033920">
    <property type="term" value="F:6-phospho-beta-galactosidase activity"/>
    <property type="evidence" value="ECO:0007669"/>
    <property type="project" value="UniProtKB-EC"/>
</dbReference>
<dbReference type="InterPro" id="IPR001360">
    <property type="entry name" value="Glyco_hydro_1"/>
</dbReference>
<dbReference type="InterPro" id="IPR017853">
    <property type="entry name" value="GH"/>
</dbReference>
<dbReference type="GO" id="GO:0008422">
    <property type="term" value="F:beta-glucosidase activity"/>
    <property type="evidence" value="ECO:0007669"/>
    <property type="project" value="TreeGrafter"/>
</dbReference>
<reference evidence="5 6" key="1">
    <citation type="journal article" date="2016" name="Biochim. Biophys. Acta">
        <title>Characterization of red-shifted phycobilisomes isolated from the chlorophyll f-containing cyanobacterium Halomicronema hongdechloris.</title>
        <authorList>
            <person name="Li Y."/>
            <person name="Lin Y."/>
            <person name="Garvey C.J."/>
            <person name="Birch D."/>
            <person name="Corkery R.W."/>
            <person name="Loughlin P.C."/>
            <person name="Scheer H."/>
            <person name="Willows R.D."/>
            <person name="Chen M."/>
        </authorList>
    </citation>
    <scope>NUCLEOTIDE SEQUENCE [LARGE SCALE GENOMIC DNA]</scope>
    <source>
        <strain evidence="5 6">C2206</strain>
    </source>
</reference>
<dbReference type="Pfam" id="PF00232">
    <property type="entry name" value="Glyco_hydro_1"/>
    <property type="match status" value="1"/>
</dbReference>
<dbReference type="PANTHER" id="PTHR10353:SF36">
    <property type="entry name" value="LP05116P"/>
    <property type="match status" value="1"/>
</dbReference>
<evidence type="ECO:0000256" key="4">
    <source>
        <dbReference type="RuleBase" id="RU003690"/>
    </source>
</evidence>
<proteinExistence type="inferred from homology"/>
<dbReference type="PROSITE" id="PS00653">
    <property type="entry name" value="GLYCOSYL_HYDROL_F1_2"/>
    <property type="match status" value="1"/>
</dbReference>
<sequence length="519" mass="59549">MADVSSPFLWGVSTSGYQHEGGYNGPQQPYNNWAAWEQQGRVATTGGAADFWHRYQADFQRCRQMGLNAFRLSIEWARVQPSTHLGDTSPPPLDRQALAAYCDRIAACRHHGLEPLVTLQHFTHPAWLGTDAWLQPQTVDAYLAYVRAAVTTINQQLQERYQQPPIRWYITINEPNILVANTYLKGEFPGHRWGVAAALTAYTHLLSAHIRAYNLIHDLYEAADWPTPQVTFNTYCSDLYWSEKVLWDLMMMRSRQIPATQIEPYIHQQATEWETTLDKADLPFTQDLAYRIGQGVRWVANAIGHRLFNAEQVAGVLDTLQASPRDQVVDFLAIDYYDPFFAHSLRWPTFSDVESSINDLRSWLMSGITSKWWDWRCLPEGLSFFVRAYTDDFHLPLLIAENGMALRRTTDNQVAPPRSDQLQRSEFLQAHLQQVHQLRQDQVPLLGYFHWSLTDNYEWGSYTPRFGLFAIDFSHSPQRQPTDHLQDCPSETYARLIQAAVPPEASASFSASEGRHSTL</sequence>
<dbReference type="EMBL" id="CP021983">
    <property type="protein sequence ID" value="ASC72019.1"/>
    <property type="molecule type" value="Genomic_DNA"/>
</dbReference>
<evidence type="ECO:0000256" key="1">
    <source>
        <dbReference type="ARBA" id="ARBA00010838"/>
    </source>
</evidence>
<dbReference type="KEGG" id="hhg:XM38_029730"/>
<dbReference type="SUPFAM" id="SSF51445">
    <property type="entry name" value="(Trans)glycosidases"/>
    <property type="match status" value="1"/>
</dbReference>
<keyword evidence="2 5" id="KW-0378">Hydrolase</keyword>
<organism evidence="5 6">
    <name type="scientific">Halomicronema hongdechloris C2206</name>
    <dbReference type="NCBI Taxonomy" id="1641165"/>
    <lineage>
        <taxon>Bacteria</taxon>
        <taxon>Bacillati</taxon>
        <taxon>Cyanobacteriota</taxon>
        <taxon>Cyanophyceae</taxon>
        <taxon>Nodosilineales</taxon>
        <taxon>Nodosilineaceae</taxon>
        <taxon>Halomicronema</taxon>
    </lineage>
</organism>
<accession>A0A1Z3HNY7</accession>
<comment type="similarity">
    <text evidence="1 4">Belongs to the glycosyl hydrolase 1 family.</text>
</comment>
<dbReference type="Proteomes" id="UP000191901">
    <property type="component" value="Chromosome"/>
</dbReference>
<gene>
    <name evidence="5" type="primary">lacG</name>
    <name evidence="5" type="ORF">XM38_029730</name>
</gene>
<dbReference type="GO" id="GO:0005829">
    <property type="term" value="C:cytosol"/>
    <property type="evidence" value="ECO:0007669"/>
    <property type="project" value="TreeGrafter"/>
</dbReference>
<dbReference type="OrthoDB" id="9765195at2"/>
<dbReference type="RefSeq" id="WP_080807828.1">
    <property type="nucleotide sequence ID" value="NZ_CP021983.2"/>
</dbReference>
<dbReference type="GO" id="GO:0016052">
    <property type="term" value="P:carbohydrate catabolic process"/>
    <property type="evidence" value="ECO:0007669"/>
    <property type="project" value="TreeGrafter"/>
</dbReference>
<protein>
    <submittedName>
        <fullName evidence="5">6-phospho-beta-galactosidase</fullName>
        <ecNumber evidence="5">3.2.1.85</ecNumber>
    </submittedName>
</protein>
<evidence type="ECO:0000313" key="6">
    <source>
        <dbReference type="Proteomes" id="UP000191901"/>
    </source>
</evidence>
<keyword evidence="6" id="KW-1185">Reference proteome</keyword>
<dbReference type="PRINTS" id="PR00131">
    <property type="entry name" value="GLHYDRLASE1"/>
</dbReference>
<dbReference type="EC" id="3.2.1.85" evidence="5"/>
<keyword evidence="3 5" id="KW-0326">Glycosidase</keyword>
<dbReference type="AlphaFoldDB" id="A0A1Z3HNY7"/>
<dbReference type="PANTHER" id="PTHR10353">
    <property type="entry name" value="GLYCOSYL HYDROLASE"/>
    <property type="match status" value="1"/>
</dbReference>
<evidence type="ECO:0000256" key="2">
    <source>
        <dbReference type="ARBA" id="ARBA00022801"/>
    </source>
</evidence>
<evidence type="ECO:0000313" key="5">
    <source>
        <dbReference type="EMBL" id="ASC72019.1"/>
    </source>
</evidence>
<dbReference type="InterPro" id="IPR033132">
    <property type="entry name" value="GH_1_N_CS"/>
</dbReference>
<name>A0A1Z3HNY7_9CYAN</name>
<dbReference type="Gene3D" id="3.20.20.80">
    <property type="entry name" value="Glycosidases"/>
    <property type="match status" value="2"/>
</dbReference>